<dbReference type="GO" id="GO:0016787">
    <property type="term" value="F:hydrolase activity"/>
    <property type="evidence" value="ECO:0007669"/>
    <property type="project" value="UniProtKB-KW"/>
</dbReference>
<sequence length="243" mass="27432">MEEIVVYVHGKGGSAQEAEHYKALFPNCEVIGFDYHAQSPWEATEEFSGFFTAVRKRCGKLTLVANSIGAFLSLSSLNEKLVDTAYFISPVVDMEQLICNMMQWADVSEAELAEKLEIPTTFGETLSWKYLCYVREHPVSWKIPTRILYGEKDALTSMETIKAFAEKNNAELTVMPGGEHWFHTKDQMQFLDNWIKNRRPCNETENKDGFASPAYSSGNRAGSLPCLRQGSAVRIRPDRKASV</sequence>
<dbReference type="EMBL" id="PRLB01000019">
    <property type="protein sequence ID" value="RAW50687.1"/>
    <property type="molecule type" value="Genomic_DNA"/>
</dbReference>
<dbReference type="Proteomes" id="UP000251144">
    <property type="component" value="Unassembled WGS sequence"/>
</dbReference>
<feature type="region of interest" description="Disordered" evidence="1">
    <location>
        <begin position="205"/>
        <end position="224"/>
    </location>
</feature>
<gene>
    <name evidence="2" type="ORF">C4N26_13870</name>
</gene>
<protein>
    <submittedName>
        <fullName evidence="2">Alpha/beta hydrolase</fullName>
    </submittedName>
</protein>
<dbReference type="RefSeq" id="WP_158401772.1">
    <property type="nucleotide sequence ID" value="NZ_PRLB01000019.1"/>
</dbReference>
<proteinExistence type="predicted"/>
<comment type="caution">
    <text evidence="2">The sequence shown here is derived from an EMBL/GenBank/DDBJ whole genome shotgun (WGS) entry which is preliminary data.</text>
</comment>
<reference evidence="2 3" key="1">
    <citation type="submission" date="2018-02" db="EMBL/GenBank/DDBJ databases">
        <title>Complete genome sequencing of Faecalibacterium prausnitzii strains isolated from the human gut.</title>
        <authorList>
            <person name="Fitzgerald B.C."/>
            <person name="Shkoporov A.N."/>
            <person name="Ross P.R."/>
            <person name="Hill C."/>
        </authorList>
    </citation>
    <scope>NUCLEOTIDE SEQUENCE [LARGE SCALE GENOMIC DNA]</scope>
    <source>
        <strain evidence="2 3">APC942/32-1</strain>
    </source>
</reference>
<dbReference type="AlphaFoldDB" id="A0A329TLU9"/>
<evidence type="ECO:0000313" key="3">
    <source>
        <dbReference type="Proteomes" id="UP000251144"/>
    </source>
</evidence>
<evidence type="ECO:0000313" key="2">
    <source>
        <dbReference type="EMBL" id="RAW50687.1"/>
    </source>
</evidence>
<evidence type="ECO:0000256" key="1">
    <source>
        <dbReference type="SAM" id="MobiDB-lite"/>
    </source>
</evidence>
<name>A0A329TLU9_9FIRM</name>
<dbReference type="Gene3D" id="3.40.50.1820">
    <property type="entry name" value="alpha/beta hydrolase"/>
    <property type="match status" value="1"/>
</dbReference>
<dbReference type="InterPro" id="IPR029058">
    <property type="entry name" value="AB_hydrolase_fold"/>
</dbReference>
<organism evidence="2 3">
    <name type="scientific">Faecalibacterium prausnitzii</name>
    <dbReference type="NCBI Taxonomy" id="853"/>
    <lineage>
        <taxon>Bacteria</taxon>
        <taxon>Bacillati</taxon>
        <taxon>Bacillota</taxon>
        <taxon>Clostridia</taxon>
        <taxon>Eubacteriales</taxon>
        <taxon>Oscillospiraceae</taxon>
        <taxon>Faecalibacterium</taxon>
    </lineage>
</organism>
<keyword evidence="2" id="KW-0378">Hydrolase</keyword>
<dbReference type="SUPFAM" id="SSF53474">
    <property type="entry name" value="alpha/beta-Hydrolases"/>
    <property type="match status" value="1"/>
</dbReference>
<dbReference type="OrthoDB" id="358525at2"/>
<accession>A0A329TLU9</accession>